<gene>
    <name evidence="2" type="ORF">ACFQ5G_49420</name>
</gene>
<dbReference type="EMBL" id="JBHTMK010000066">
    <property type="protein sequence ID" value="MFD1373402.1"/>
    <property type="molecule type" value="Genomic_DNA"/>
</dbReference>
<feature type="domain" description="DUF4253" evidence="1">
    <location>
        <begin position="137"/>
        <end position="243"/>
    </location>
</feature>
<sequence length="243" mass="26855">MRDTPPTQPLLVTPTGAEVIGFQAEGDEALRWWEQLRLAHPASGLWPLLMDVDTPGQLTESYPSNNGQVWSAADAQALNGAALLAELGERYLSTSSPNYAAKLRAELAGEGVWPEKPEQPGFGLPYSWNGEPAEVTVALVPATAPWLVPVTLQHSVFWSPDPAEHSAIMRYWHGRYGAEPVVWTDTTLEYAVARPPTTPPDALALAWEYRQYNDGGFDYYHADTLTELAAGLMNAPVWRVWWD</sequence>
<dbReference type="RefSeq" id="WP_317795888.1">
    <property type="nucleotide sequence ID" value="NZ_AP028461.1"/>
</dbReference>
<keyword evidence="3" id="KW-1185">Reference proteome</keyword>
<evidence type="ECO:0000313" key="3">
    <source>
        <dbReference type="Proteomes" id="UP001597183"/>
    </source>
</evidence>
<comment type="caution">
    <text evidence="2">The sequence shown here is derived from an EMBL/GenBank/DDBJ whole genome shotgun (WGS) entry which is preliminary data.</text>
</comment>
<evidence type="ECO:0000313" key="2">
    <source>
        <dbReference type="EMBL" id="MFD1373402.1"/>
    </source>
</evidence>
<accession>A0ABW4ARB1</accession>
<reference evidence="3" key="1">
    <citation type="journal article" date="2019" name="Int. J. Syst. Evol. Microbiol.">
        <title>The Global Catalogue of Microorganisms (GCM) 10K type strain sequencing project: providing services to taxonomists for standard genome sequencing and annotation.</title>
        <authorList>
            <consortium name="The Broad Institute Genomics Platform"/>
            <consortium name="The Broad Institute Genome Sequencing Center for Infectious Disease"/>
            <person name="Wu L."/>
            <person name="Ma J."/>
        </authorList>
    </citation>
    <scope>NUCLEOTIDE SEQUENCE [LARGE SCALE GENOMIC DNA]</scope>
    <source>
        <strain evidence="3">CCM 7526</strain>
    </source>
</reference>
<evidence type="ECO:0000259" key="1">
    <source>
        <dbReference type="Pfam" id="PF14062"/>
    </source>
</evidence>
<organism evidence="2 3">
    <name type="scientific">Actinoplanes sichuanensis</name>
    <dbReference type="NCBI Taxonomy" id="512349"/>
    <lineage>
        <taxon>Bacteria</taxon>
        <taxon>Bacillati</taxon>
        <taxon>Actinomycetota</taxon>
        <taxon>Actinomycetes</taxon>
        <taxon>Micromonosporales</taxon>
        <taxon>Micromonosporaceae</taxon>
        <taxon>Actinoplanes</taxon>
    </lineage>
</organism>
<proteinExistence type="predicted"/>
<dbReference type="Proteomes" id="UP001597183">
    <property type="component" value="Unassembled WGS sequence"/>
</dbReference>
<protein>
    <submittedName>
        <fullName evidence="2">DUF4253 domain-containing protein</fullName>
    </submittedName>
</protein>
<dbReference type="Pfam" id="PF14062">
    <property type="entry name" value="DUF4253"/>
    <property type="match status" value="1"/>
</dbReference>
<dbReference type="InterPro" id="IPR025349">
    <property type="entry name" value="DUF4253"/>
</dbReference>
<name>A0ABW4ARB1_9ACTN</name>